<dbReference type="Proteomes" id="UP000319063">
    <property type="component" value="Segment"/>
</dbReference>
<organism evidence="1 2">
    <name type="scientific">Serratia phage Moabite</name>
    <dbReference type="NCBI Taxonomy" id="2587814"/>
    <lineage>
        <taxon>Viruses</taxon>
        <taxon>Duplodnaviria</taxon>
        <taxon>Heunggongvirae</taxon>
        <taxon>Uroviricota</taxon>
        <taxon>Caudoviricetes</taxon>
        <taxon>Chimalliviridae</taxon>
        <taxon>Moabitevirus</taxon>
        <taxon>Moabitevirus moabite</taxon>
    </lineage>
</organism>
<evidence type="ECO:0000313" key="2">
    <source>
        <dbReference type="Proteomes" id="UP000319063"/>
    </source>
</evidence>
<dbReference type="EMBL" id="MK994515">
    <property type="protein sequence ID" value="QDB71044.1"/>
    <property type="molecule type" value="Genomic_DNA"/>
</dbReference>
<proteinExistence type="predicted"/>
<keyword evidence="2" id="KW-1185">Reference proteome</keyword>
<gene>
    <name evidence="1" type="ORF">CPT_Moabite_012</name>
</gene>
<sequence>MEQCIFDSVLVADYKKTIIRTLDRKTVVIPLDQIQKVASFVSITKDEATGFVRFSFFGERKDLFVQVDFGKMDEDTLQYPGLIREGIQTVLDRIIGCYNVDAIVNK</sequence>
<reference evidence="2" key="1">
    <citation type="submission" date="2019-05" db="EMBL/GenBank/DDBJ databases">
        <title>Complete Genome Sequence of Serratia marcescens Myophage Moabite.</title>
        <authorList>
            <person name="Price L."/>
            <person name="Rohren M."/>
            <person name="Newkirk H."/>
            <person name="Liu M."/>
            <person name="Ramsey J."/>
        </authorList>
    </citation>
    <scope>NUCLEOTIDE SEQUENCE [LARGE SCALE GENOMIC DNA]</scope>
</reference>
<name>A0A4Y5TNU7_9CAUD</name>
<evidence type="ECO:0000313" key="1">
    <source>
        <dbReference type="EMBL" id="QDB71044.1"/>
    </source>
</evidence>
<accession>A0A4Y5TNU7</accession>
<protein>
    <submittedName>
        <fullName evidence="1">Uncharacterized protein</fullName>
    </submittedName>
</protein>